<dbReference type="InterPro" id="IPR036291">
    <property type="entry name" value="NAD(P)-bd_dom_sf"/>
</dbReference>
<protein>
    <submittedName>
        <fullName evidence="5">NAD(P)-binding protein</fullName>
    </submittedName>
</protein>
<evidence type="ECO:0000256" key="1">
    <source>
        <dbReference type="ARBA" id="ARBA00007637"/>
    </source>
</evidence>
<evidence type="ECO:0000313" key="6">
    <source>
        <dbReference type="Proteomes" id="UP000799436"/>
    </source>
</evidence>
<evidence type="ECO:0000256" key="3">
    <source>
        <dbReference type="ARBA" id="ARBA00023027"/>
    </source>
</evidence>
<keyword evidence="6" id="KW-1185">Reference proteome</keyword>
<dbReference type="Proteomes" id="UP000799436">
    <property type="component" value="Unassembled WGS sequence"/>
</dbReference>
<sequence>MKIAITGARGTVGKEVVKLCAEKGHDTIQIDRTENTAKDETPNTEHRTANAASDYDALVDAFKGADAIIHLAAIPDPVDKADHLVHSTNVNAAFNGFHAAGELGIKKICYASSVNAVGLAYANQPLTHFDYFPLDEECRSNPTDAYAVAKNEAELQARCFVNWFPGTNIALLRNHEVAPRKEVAKEHAGNWDEAGVKQLRGSGNFEGAQEFNICAPTTAQETSSRELAKKYYPGTEIRGGWGKANEGFWTIGKAERVLGWRHEEVE</sequence>
<evidence type="ECO:0000256" key="2">
    <source>
        <dbReference type="ARBA" id="ARBA00023002"/>
    </source>
</evidence>
<comment type="similarity">
    <text evidence="1">Belongs to the NAD(P)-dependent epimerase/dehydratase family.</text>
</comment>
<reference evidence="5" key="1">
    <citation type="journal article" date="2020" name="Stud. Mycol.">
        <title>101 Dothideomycetes genomes: a test case for predicting lifestyles and emergence of pathogens.</title>
        <authorList>
            <person name="Haridas S."/>
            <person name="Albert R."/>
            <person name="Binder M."/>
            <person name="Bloem J."/>
            <person name="Labutti K."/>
            <person name="Salamov A."/>
            <person name="Andreopoulos B."/>
            <person name="Baker S."/>
            <person name="Barry K."/>
            <person name="Bills G."/>
            <person name="Bluhm B."/>
            <person name="Cannon C."/>
            <person name="Castanera R."/>
            <person name="Culley D."/>
            <person name="Daum C."/>
            <person name="Ezra D."/>
            <person name="Gonzalez J."/>
            <person name="Henrissat B."/>
            <person name="Kuo A."/>
            <person name="Liang C."/>
            <person name="Lipzen A."/>
            <person name="Lutzoni F."/>
            <person name="Magnuson J."/>
            <person name="Mondo S."/>
            <person name="Nolan M."/>
            <person name="Ohm R."/>
            <person name="Pangilinan J."/>
            <person name="Park H.-J."/>
            <person name="Ramirez L."/>
            <person name="Alfaro M."/>
            <person name="Sun H."/>
            <person name="Tritt A."/>
            <person name="Yoshinaga Y."/>
            <person name="Zwiers L.-H."/>
            <person name="Turgeon B."/>
            <person name="Goodwin S."/>
            <person name="Spatafora J."/>
            <person name="Crous P."/>
            <person name="Grigoriev I."/>
        </authorList>
    </citation>
    <scope>NUCLEOTIDE SEQUENCE</scope>
    <source>
        <strain evidence="5">CBS 116005</strain>
    </source>
</reference>
<keyword evidence="2" id="KW-0560">Oxidoreductase</keyword>
<dbReference type="PANTHER" id="PTHR43103:SF5">
    <property type="entry name" value="4-EPIMERASE, PUTATIVE (AFU_ORTHOLOGUE AFUA_7G00360)-RELATED"/>
    <property type="match status" value="1"/>
</dbReference>
<accession>A0A6G1LLH7</accession>
<dbReference type="OrthoDB" id="202470at2759"/>
<feature type="domain" description="NAD-dependent epimerase/dehydratase" evidence="4">
    <location>
        <begin position="3"/>
        <end position="175"/>
    </location>
</feature>
<keyword evidence="3" id="KW-0520">NAD</keyword>
<dbReference type="InterPro" id="IPR001509">
    <property type="entry name" value="Epimerase_deHydtase"/>
</dbReference>
<evidence type="ECO:0000313" key="5">
    <source>
        <dbReference type="EMBL" id="KAF2773470.1"/>
    </source>
</evidence>
<organism evidence="5 6">
    <name type="scientific">Teratosphaeria nubilosa</name>
    <dbReference type="NCBI Taxonomy" id="161662"/>
    <lineage>
        <taxon>Eukaryota</taxon>
        <taxon>Fungi</taxon>
        <taxon>Dikarya</taxon>
        <taxon>Ascomycota</taxon>
        <taxon>Pezizomycotina</taxon>
        <taxon>Dothideomycetes</taxon>
        <taxon>Dothideomycetidae</taxon>
        <taxon>Mycosphaerellales</taxon>
        <taxon>Teratosphaeriaceae</taxon>
        <taxon>Teratosphaeria</taxon>
    </lineage>
</organism>
<dbReference type="AlphaFoldDB" id="A0A6G1LLH7"/>
<dbReference type="EMBL" id="ML995811">
    <property type="protein sequence ID" value="KAF2773470.1"/>
    <property type="molecule type" value="Genomic_DNA"/>
</dbReference>
<evidence type="ECO:0000259" key="4">
    <source>
        <dbReference type="Pfam" id="PF01370"/>
    </source>
</evidence>
<dbReference type="SUPFAM" id="SSF51735">
    <property type="entry name" value="NAD(P)-binding Rossmann-fold domains"/>
    <property type="match status" value="1"/>
</dbReference>
<dbReference type="Pfam" id="PF01370">
    <property type="entry name" value="Epimerase"/>
    <property type="match status" value="1"/>
</dbReference>
<name>A0A6G1LLH7_9PEZI</name>
<proteinExistence type="inferred from homology"/>
<dbReference type="GO" id="GO:0016491">
    <property type="term" value="F:oxidoreductase activity"/>
    <property type="evidence" value="ECO:0007669"/>
    <property type="project" value="UniProtKB-KW"/>
</dbReference>
<gene>
    <name evidence="5" type="ORF">EJ03DRAFT_341190</name>
</gene>
<dbReference type="Gene3D" id="3.40.50.720">
    <property type="entry name" value="NAD(P)-binding Rossmann-like Domain"/>
    <property type="match status" value="1"/>
</dbReference>
<dbReference type="PANTHER" id="PTHR43103">
    <property type="entry name" value="NUCLEOSIDE-DIPHOSPHATE-SUGAR EPIMERASE"/>
    <property type="match status" value="1"/>
</dbReference>